<evidence type="ECO:0000256" key="4">
    <source>
        <dbReference type="PROSITE-ProRule" id="PRU00175"/>
    </source>
</evidence>
<feature type="region of interest" description="Disordered" evidence="5">
    <location>
        <begin position="1"/>
        <end position="86"/>
    </location>
</feature>
<name>T0R316_SAPDV</name>
<dbReference type="VEuPathDB" id="FungiDB:SDRG_01807"/>
<keyword evidence="3" id="KW-0862">Zinc</keyword>
<evidence type="ECO:0000313" key="7">
    <source>
        <dbReference type="EMBL" id="EQC40735.1"/>
    </source>
</evidence>
<dbReference type="GO" id="GO:0006511">
    <property type="term" value="P:ubiquitin-dependent protein catabolic process"/>
    <property type="evidence" value="ECO:0007669"/>
    <property type="project" value="TreeGrafter"/>
</dbReference>
<dbReference type="AlphaFoldDB" id="T0R316"/>
<organism evidence="7 8">
    <name type="scientific">Saprolegnia diclina (strain VS20)</name>
    <dbReference type="NCBI Taxonomy" id="1156394"/>
    <lineage>
        <taxon>Eukaryota</taxon>
        <taxon>Sar</taxon>
        <taxon>Stramenopiles</taxon>
        <taxon>Oomycota</taxon>
        <taxon>Saprolegniomycetes</taxon>
        <taxon>Saprolegniales</taxon>
        <taxon>Saprolegniaceae</taxon>
        <taxon>Saprolegnia</taxon>
    </lineage>
</organism>
<dbReference type="OMA" id="NANEMEN"/>
<feature type="compositionally biased region" description="Basic and acidic residues" evidence="5">
    <location>
        <begin position="22"/>
        <end position="38"/>
    </location>
</feature>
<dbReference type="GO" id="GO:0061630">
    <property type="term" value="F:ubiquitin protein ligase activity"/>
    <property type="evidence" value="ECO:0007669"/>
    <property type="project" value="TreeGrafter"/>
</dbReference>
<dbReference type="STRING" id="1156394.T0R316"/>
<keyword evidence="2 4" id="KW-0863">Zinc-finger</keyword>
<dbReference type="OrthoDB" id="8062037at2759"/>
<dbReference type="GO" id="GO:0005634">
    <property type="term" value="C:nucleus"/>
    <property type="evidence" value="ECO:0007669"/>
    <property type="project" value="TreeGrafter"/>
</dbReference>
<dbReference type="GO" id="GO:0008270">
    <property type="term" value="F:zinc ion binding"/>
    <property type="evidence" value="ECO:0007669"/>
    <property type="project" value="UniProtKB-KW"/>
</dbReference>
<reference evidence="7 8" key="1">
    <citation type="submission" date="2012-04" db="EMBL/GenBank/DDBJ databases">
        <title>The Genome Sequence of Saprolegnia declina VS20.</title>
        <authorList>
            <consortium name="The Broad Institute Genome Sequencing Platform"/>
            <person name="Russ C."/>
            <person name="Nusbaum C."/>
            <person name="Tyler B."/>
            <person name="van West P."/>
            <person name="Dieguez-Uribeondo J."/>
            <person name="de Bruijn I."/>
            <person name="Tripathy S."/>
            <person name="Jiang R."/>
            <person name="Young S.K."/>
            <person name="Zeng Q."/>
            <person name="Gargeya S."/>
            <person name="Fitzgerald M."/>
            <person name="Haas B."/>
            <person name="Abouelleil A."/>
            <person name="Alvarado L."/>
            <person name="Arachchi H.M."/>
            <person name="Berlin A."/>
            <person name="Chapman S.B."/>
            <person name="Goldberg J."/>
            <person name="Griggs A."/>
            <person name="Gujja S."/>
            <person name="Hansen M."/>
            <person name="Howarth C."/>
            <person name="Imamovic A."/>
            <person name="Larimer J."/>
            <person name="McCowen C."/>
            <person name="Montmayeur A."/>
            <person name="Murphy C."/>
            <person name="Neiman D."/>
            <person name="Pearson M."/>
            <person name="Priest M."/>
            <person name="Roberts A."/>
            <person name="Saif S."/>
            <person name="Shea T."/>
            <person name="Sisk P."/>
            <person name="Sykes S."/>
            <person name="Wortman J."/>
            <person name="Nusbaum C."/>
            <person name="Birren B."/>
        </authorList>
    </citation>
    <scope>NUCLEOTIDE SEQUENCE [LARGE SCALE GENOMIC DNA]</scope>
    <source>
        <strain evidence="7 8">VS20</strain>
    </source>
</reference>
<dbReference type="PANTHER" id="PTHR45931:SF3">
    <property type="entry name" value="RING ZINC FINGER-CONTAINING PROTEIN"/>
    <property type="match status" value="1"/>
</dbReference>
<dbReference type="Gene3D" id="3.30.40.10">
    <property type="entry name" value="Zinc/RING finger domain, C3HC4 (zinc finger)"/>
    <property type="match status" value="1"/>
</dbReference>
<dbReference type="GeneID" id="19942534"/>
<gene>
    <name evidence="7" type="ORF">SDRG_01807</name>
</gene>
<evidence type="ECO:0000256" key="5">
    <source>
        <dbReference type="SAM" id="MobiDB-lite"/>
    </source>
</evidence>
<dbReference type="eggNOG" id="KOG0800">
    <property type="taxonomic scope" value="Eukaryota"/>
</dbReference>
<dbReference type="CDD" id="cd16454">
    <property type="entry name" value="RING-H2_PA-TM-RING"/>
    <property type="match status" value="1"/>
</dbReference>
<feature type="domain" description="RING-type" evidence="6">
    <location>
        <begin position="165"/>
        <end position="205"/>
    </location>
</feature>
<feature type="compositionally biased region" description="Acidic residues" evidence="5">
    <location>
        <begin position="11"/>
        <end position="21"/>
    </location>
</feature>
<evidence type="ECO:0000256" key="1">
    <source>
        <dbReference type="ARBA" id="ARBA00022723"/>
    </source>
</evidence>
<evidence type="ECO:0000259" key="6">
    <source>
        <dbReference type="PROSITE" id="PS50089"/>
    </source>
</evidence>
<evidence type="ECO:0000256" key="3">
    <source>
        <dbReference type="ARBA" id="ARBA00022833"/>
    </source>
</evidence>
<evidence type="ECO:0000313" key="8">
    <source>
        <dbReference type="Proteomes" id="UP000030762"/>
    </source>
</evidence>
<dbReference type="EMBL" id="JH767135">
    <property type="protein sequence ID" value="EQC40735.1"/>
    <property type="molecule type" value="Genomic_DNA"/>
</dbReference>
<dbReference type="SUPFAM" id="SSF57850">
    <property type="entry name" value="RING/U-box"/>
    <property type="match status" value="1"/>
</dbReference>
<dbReference type="InterPro" id="IPR013083">
    <property type="entry name" value="Znf_RING/FYVE/PHD"/>
</dbReference>
<dbReference type="InParanoid" id="T0R316"/>
<keyword evidence="1" id="KW-0479">Metal-binding</keyword>
<dbReference type="PROSITE" id="PS50089">
    <property type="entry name" value="ZF_RING_2"/>
    <property type="match status" value="1"/>
</dbReference>
<proteinExistence type="predicted"/>
<keyword evidence="8" id="KW-1185">Reference proteome</keyword>
<dbReference type="InterPro" id="IPR051834">
    <property type="entry name" value="RING_finger_E3_ligase"/>
</dbReference>
<accession>T0R316</accession>
<dbReference type="RefSeq" id="XP_008605579.1">
    <property type="nucleotide sequence ID" value="XM_008607357.1"/>
</dbReference>
<dbReference type="InterPro" id="IPR001841">
    <property type="entry name" value="Znf_RING"/>
</dbReference>
<evidence type="ECO:0000256" key="2">
    <source>
        <dbReference type="ARBA" id="ARBA00022771"/>
    </source>
</evidence>
<dbReference type="SMART" id="SM00184">
    <property type="entry name" value="RING"/>
    <property type="match status" value="1"/>
</dbReference>
<dbReference type="PANTHER" id="PTHR45931">
    <property type="entry name" value="SI:CH211-59O9.10"/>
    <property type="match status" value="1"/>
</dbReference>
<dbReference type="Pfam" id="PF13639">
    <property type="entry name" value="zf-RING_2"/>
    <property type="match status" value="1"/>
</dbReference>
<dbReference type="Proteomes" id="UP000030762">
    <property type="component" value="Unassembled WGS sequence"/>
</dbReference>
<sequence length="213" mass="24727">MARFFTADWLELSDDEQEETEPEHQRRGVMQHEGRRPPGEVQSLRGPAPSARKKMRRVPPAPTDRSMRKDGPAPAAGPLRPQRLERERTDEEYAAYRAHINAKTANTKRLNEIKKRENRSLWAAPLEERPALREYQRTWPSVGTYICDLFPNSKWVDPASDEHTCSICFDSYEPNDVVVRLPCAHVFHRHCLQGWLLNKDKCPICIRPVLTYD</sequence>
<protein>
    <recommendedName>
        <fullName evidence="6">RING-type domain-containing protein</fullName>
    </recommendedName>
</protein>